<dbReference type="InterPro" id="IPR029063">
    <property type="entry name" value="SAM-dependent_MTases_sf"/>
</dbReference>
<keyword evidence="2" id="KW-1185">Reference proteome</keyword>
<dbReference type="OrthoDB" id="210346at2"/>
<evidence type="ECO:0000313" key="2">
    <source>
        <dbReference type="Proteomes" id="UP000253324"/>
    </source>
</evidence>
<proteinExistence type="predicted"/>
<sequence>MKSIFKRKSQLSFVTRQSFATIPQLERSVLEIGPFNNPCVRGENVSYFDVMTTDELRERAKRVGYDPDTIPTINYVANDGDLSVIDAKFSAVISCHCIEHQPDLIRHFNQVERLLEPGGKYYLVIPDKRYCFDHFIDPSSLQAVLESKGHTRHPLLKVIEHRALTTHNEAYRHWAGDHVDSGWKESIAGRALGAIHEYDMARGGYVDVHRWQFTPKSYEEIVLGLNAANEVALKIITLNDTPENDMQFTAVMAFS</sequence>
<dbReference type="RefSeq" id="WP_147274704.1">
    <property type="nucleotide sequence ID" value="NZ_QPJM01000015.1"/>
</dbReference>
<dbReference type="EMBL" id="QPJM01000015">
    <property type="protein sequence ID" value="RCW80162.1"/>
    <property type="molecule type" value="Genomic_DNA"/>
</dbReference>
<organism evidence="1 2">
    <name type="scientific">Phyllobacterium bourgognense</name>
    <dbReference type="NCBI Taxonomy" id="314236"/>
    <lineage>
        <taxon>Bacteria</taxon>
        <taxon>Pseudomonadati</taxon>
        <taxon>Pseudomonadota</taxon>
        <taxon>Alphaproteobacteria</taxon>
        <taxon>Hyphomicrobiales</taxon>
        <taxon>Phyllobacteriaceae</taxon>
        <taxon>Phyllobacterium</taxon>
    </lineage>
</organism>
<dbReference type="GO" id="GO:0032259">
    <property type="term" value="P:methylation"/>
    <property type="evidence" value="ECO:0007669"/>
    <property type="project" value="UniProtKB-KW"/>
</dbReference>
<dbReference type="Gene3D" id="3.40.50.150">
    <property type="entry name" value="Vaccinia Virus protein VP39"/>
    <property type="match status" value="1"/>
</dbReference>
<gene>
    <name evidence="1" type="ORF">C7476_115127</name>
</gene>
<accession>A0A368YIW7</accession>
<reference evidence="1 2" key="1">
    <citation type="submission" date="2018-07" db="EMBL/GenBank/DDBJ databases">
        <title>Genomic Encyclopedia of Type Strains, Phase III (KMG-III): the genomes of soil and plant-associated and newly described type strains.</title>
        <authorList>
            <person name="Whitman W."/>
        </authorList>
    </citation>
    <scope>NUCLEOTIDE SEQUENCE [LARGE SCALE GENOMIC DNA]</scope>
    <source>
        <strain evidence="1 2">31-25a</strain>
    </source>
</reference>
<keyword evidence="1" id="KW-0808">Transferase</keyword>
<dbReference type="Proteomes" id="UP000253324">
    <property type="component" value="Unassembled WGS sequence"/>
</dbReference>
<dbReference type="Pfam" id="PF13489">
    <property type="entry name" value="Methyltransf_23"/>
    <property type="match status" value="1"/>
</dbReference>
<name>A0A368YIW7_9HYPH</name>
<comment type="caution">
    <text evidence="1">The sequence shown here is derived from an EMBL/GenBank/DDBJ whole genome shotgun (WGS) entry which is preliminary data.</text>
</comment>
<keyword evidence="1" id="KW-0489">Methyltransferase</keyword>
<evidence type="ECO:0000313" key="1">
    <source>
        <dbReference type="EMBL" id="RCW80162.1"/>
    </source>
</evidence>
<dbReference type="SUPFAM" id="SSF53335">
    <property type="entry name" value="S-adenosyl-L-methionine-dependent methyltransferases"/>
    <property type="match status" value="1"/>
</dbReference>
<dbReference type="CDD" id="cd02440">
    <property type="entry name" value="AdoMet_MTases"/>
    <property type="match status" value="1"/>
</dbReference>
<protein>
    <submittedName>
        <fullName evidence="1">Methyltransferase family protein</fullName>
    </submittedName>
</protein>
<dbReference type="AlphaFoldDB" id="A0A368YIW7"/>
<dbReference type="GO" id="GO:0008168">
    <property type="term" value="F:methyltransferase activity"/>
    <property type="evidence" value="ECO:0007669"/>
    <property type="project" value="UniProtKB-KW"/>
</dbReference>